<dbReference type="EMBL" id="WHVB01000028">
    <property type="protein sequence ID" value="KAF8469414.1"/>
    <property type="molecule type" value="Genomic_DNA"/>
</dbReference>
<feature type="compositionally biased region" description="Basic and acidic residues" evidence="1">
    <location>
        <begin position="41"/>
        <end position="52"/>
    </location>
</feature>
<dbReference type="AlphaFoldDB" id="A0A9P5JYG7"/>
<name>A0A9P5JYG7_9AGAM</name>
<evidence type="ECO:0000256" key="1">
    <source>
        <dbReference type="SAM" id="MobiDB-lite"/>
    </source>
</evidence>
<comment type="caution">
    <text evidence="2">The sequence shown here is derived from an EMBL/GenBank/DDBJ whole genome shotgun (WGS) entry which is preliminary data.</text>
</comment>
<reference evidence="2" key="2">
    <citation type="journal article" date="2020" name="Nat. Commun.">
        <title>Large-scale genome sequencing of mycorrhizal fungi provides insights into the early evolution of symbiotic traits.</title>
        <authorList>
            <person name="Miyauchi S."/>
            <person name="Kiss E."/>
            <person name="Kuo A."/>
            <person name="Drula E."/>
            <person name="Kohler A."/>
            <person name="Sanchez-Garcia M."/>
            <person name="Morin E."/>
            <person name="Andreopoulos B."/>
            <person name="Barry K.W."/>
            <person name="Bonito G."/>
            <person name="Buee M."/>
            <person name="Carver A."/>
            <person name="Chen C."/>
            <person name="Cichocki N."/>
            <person name="Clum A."/>
            <person name="Culley D."/>
            <person name="Crous P.W."/>
            <person name="Fauchery L."/>
            <person name="Girlanda M."/>
            <person name="Hayes R.D."/>
            <person name="Keri Z."/>
            <person name="LaButti K."/>
            <person name="Lipzen A."/>
            <person name="Lombard V."/>
            <person name="Magnuson J."/>
            <person name="Maillard F."/>
            <person name="Murat C."/>
            <person name="Nolan M."/>
            <person name="Ohm R.A."/>
            <person name="Pangilinan J."/>
            <person name="Pereira M.F."/>
            <person name="Perotto S."/>
            <person name="Peter M."/>
            <person name="Pfister S."/>
            <person name="Riley R."/>
            <person name="Sitrit Y."/>
            <person name="Stielow J.B."/>
            <person name="Szollosi G."/>
            <person name="Zifcakova L."/>
            <person name="Stursova M."/>
            <person name="Spatafora J.W."/>
            <person name="Tedersoo L."/>
            <person name="Vaario L.M."/>
            <person name="Yamada A."/>
            <person name="Yan M."/>
            <person name="Wang P."/>
            <person name="Xu J."/>
            <person name="Bruns T."/>
            <person name="Baldrian P."/>
            <person name="Vilgalys R."/>
            <person name="Dunand C."/>
            <person name="Henrissat B."/>
            <person name="Grigoriev I.V."/>
            <person name="Hibbett D."/>
            <person name="Nagy L.G."/>
            <person name="Martin F.M."/>
        </authorList>
    </citation>
    <scope>NUCLEOTIDE SEQUENCE</scope>
    <source>
        <strain evidence="2">Prilba</strain>
    </source>
</reference>
<dbReference type="Proteomes" id="UP000759537">
    <property type="component" value="Unassembled WGS sequence"/>
</dbReference>
<dbReference type="OrthoDB" id="3256341at2759"/>
<keyword evidence="3" id="KW-1185">Reference proteome</keyword>
<proteinExistence type="predicted"/>
<sequence length="213" mass="22384">MSLPTISNGLMPLRSVPRIQPTLPPQQPRLAGLDVSQPAPRETHFDNSHHPELFNNADLFPTTTASNAPQGSVQNVNPSPSQPFFVNGQSPWGCTWPWVVPPPPDHTCQHTSTNQNVQSTGPCPTCATNPTVGPVQFGGAQPAPILQDTTTQLAEVAALSSSTSSVPTAPHARPPASEASLFHPGAADAGGPTTSTENCSRAKIQAGCFWSWS</sequence>
<gene>
    <name evidence="2" type="ORF">DFH94DRAFT_223838</name>
</gene>
<organism evidence="2 3">
    <name type="scientific">Russula ochroleuca</name>
    <dbReference type="NCBI Taxonomy" id="152965"/>
    <lineage>
        <taxon>Eukaryota</taxon>
        <taxon>Fungi</taxon>
        <taxon>Dikarya</taxon>
        <taxon>Basidiomycota</taxon>
        <taxon>Agaricomycotina</taxon>
        <taxon>Agaricomycetes</taxon>
        <taxon>Russulales</taxon>
        <taxon>Russulaceae</taxon>
        <taxon>Russula</taxon>
    </lineage>
</organism>
<feature type="region of interest" description="Disordered" evidence="1">
    <location>
        <begin position="161"/>
        <end position="198"/>
    </location>
</feature>
<evidence type="ECO:0000313" key="2">
    <source>
        <dbReference type="EMBL" id="KAF8469414.1"/>
    </source>
</evidence>
<protein>
    <submittedName>
        <fullName evidence="2">Uncharacterized protein</fullName>
    </submittedName>
</protein>
<reference evidence="2" key="1">
    <citation type="submission" date="2019-10" db="EMBL/GenBank/DDBJ databases">
        <authorList>
            <consortium name="DOE Joint Genome Institute"/>
            <person name="Kuo A."/>
            <person name="Miyauchi S."/>
            <person name="Kiss E."/>
            <person name="Drula E."/>
            <person name="Kohler A."/>
            <person name="Sanchez-Garcia M."/>
            <person name="Andreopoulos B."/>
            <person name="Barry K.W."/>
            <person name="Bonito G."/>
            <person name="Buee M."/>
            <person name="Carver A."/>
            <person name="Chen C."/>
            <person name="Cichocki N."/>
            <person name="Clum A."/>
            <person name="Culley D."/>
            <person name="Crous P.W."/>
            <person name="Fauchery L."/>
            <person name="Girlanda M."/>
            <person name="Hayes R."/>
            <person name="Keri Z."/>
            <person name="LaButti K."/>
            <person name="Lipzen A."/>
            <person name="Lombard V."/>
            <person name="Magnuson J."/>
            <person name="Maillard F."/>
            <person name="Morin E."/>
            <person name="Murat C."/>
            <person name="Nolan M."/>
            <person name="Ohm R."/>
            <person name="Pangilinan J."/>
            <person name="Pereira M."/>
            <person name="Perotto S."/>
            <person name="Peter M."/>
            <person name="Riley R."/>
            <person name="Sitrit Y."/>
            <person name="Stielow B."/>
            <person name="Szollosi G."/>
            <person name="Zifcakova L."/>
            <person name="Stursova M."/>
            <person name="Spatafora J.W."/>
            <person name="Tedersoo L."/>
            <person name="Vaario L.-M."/>
            <person name="Yamada A."/>
            <person name="Yan M."/>
            <person name="Wang P."/>
            <person name="Xu J."/>
            <person name="Bruns T."/>
            <person name="Baldrian P."/>
            <person name="Vilgalys R."/>
            <person name="Henrissat B."/>
            <person name="Grigoriev I.V."/>
            <person name="Hibbett D."/>
            <person name="Nagy L.G."/>
            <person name="Martin F.M."/>
        </authorList>
    </citation>
    <scope>NUCLEOTIDE SEQUENCE</scope>
    <source>
        <strain evidence="2">Prilba</strain>
    </source>
</reference>
<accession>A0A9P5JYG7</accession>
<evidence type="ECO:0000313" key="3">
    <source>
        <dbReference type="Proteomes" id="UP000759537"/>
    </source>
</evidence>
<feature type="region of interest" description="Disordered" evidence="1">
    <location>
        <begin position="1"/>
        <end position="52"/>
    </location>
</feature>